<protein>
    <submittedName>
        <fullName evidence="1">Uncharacterized protein</fullName>
    </submittedName>
</protein>
<reference evidence="1" key="2">
    <citation type="submission" date="2023-05" db="EMBL/GenBank/DDBJ databases">
        <authorList>
            <consortium name="Lawrence Berkeley National Laboratory"/>
            <person name="Steindorff A."/>
            <person name="Hensen N."/>
            <person name="Bonometti L."/>
            <person name="Westerberg I."/>
            <person name="Brannstrom I.O."/>
            <person name="Guillou S."/>
            <person name="Cros-Aarteil S."/>
            <person name="Calhoun S."/>
            <person name="Haridas S."/>
            <person name="Kuo A."/>
            <person name="Mondo S."/>
            <person name="Pangilinan J."/>
            <person name="Riley R."/>
            <person name="Labutti K."/>
            <person name="Andreopoulos B."/>
            <person name="Lipzen A."/>
            <person name="Chen C."/>
            <person name="Yanf M."/>
            <person name="Daum C."/>
            <person name="Ng V."/>
            <person name="Clum A."/>
            <person name="Ohm R."/>
            <person name="Martin F."/>
            <person name="Silar P."/>
            <person name="Natvig D."/>
            <person name="Lalanne C."/>
            <person name="Gautier V."/>
            <person name="Ament-Velasquez S.L."/>
            <person name="Kruys A."/>
            <person name="Hutchinson M.I."/>
            <person name="Powell A.J."/>
            <person name="Barry K."/>
            <person name="Miller A.N."/>
            <person name="Grigoriev I.V."/>
            <person name="Debuchy R."/>
            <person name="Gladieux P."/>
            <person name="Thoren M.H."/>
            <person name="Johannesson H."/>
        </authorList>
    </citation>
    <scope>NUCLEOTIDE SEQUENCE</scope>
    <source>
        <strain evidence="1">PSN309</strain>
    </source>
</reference>
<dbReference type="EMBL" id="MU864384">
    <property type="protein sequence ID" value="KAK4188753.1"/>
    <property type="molecule type" value="Genomic_DNA"/>
</dbReference>
<dbReference type="AlphaFoldDB" id="A0AAN7AIR3"/>
<organism evidence="1 2">
    <name type="scientific">Podospora australis</name>
    <dbReference type="NCBI Taxonomy" id="1536484"/>
    <lineage>
        <taxon>Eukaryota</taxon>
        <taxon>Fungi</taxon>
        <taxon>Dikarya</taxon>
        <taxon>Ascomycota</taxon>
        <taxon>Pezizomycotina</taxon>
        <taxon>Sordariomycetes</taxon>
        <taxon>Sordariomycetidae</taxon>
        <taxon>Sordariales</taxon>
        <taxon>Podosporaceae</taxon>
        <taxon>Podospora</taxon>
    </lineage>
</organism>
<evidence type="ECO:0000313" key="1">
    <source>
        <dbReference type="EMBL" id="KAK4188753.1"/>
    </source>
</evidence>
<keyword evidence="2" id="KW-1185">Reference proteome</keyword>
<comment type="caution">
    <text evidence="1">The sequence shown here is derived from an EMBL/GenBank/DDBJ whole genome shotgun (WGS) entry which is preliminary data.</text>
</comment>
<sequence length="406" mass="45687">MSKPSRLWSIVDRRIHPPLLPLTTQDSQRLLDTIKNSFRAQLEKEHGLTDTIQATPSTTATNKVQSISNATTEPPRAFARPTDQHLHSILKNPLFSHQQQLKRQVVPASSVESDKMIFKQAVAKGLMNITRAHGFLLKVAGQKNTEPPVAKIENHGVGTLVLEWLRDSGQHRGLKWFSSSPEFGGLLIRFLLAEGHDELLLIWLDQLMTKEVSLGATGEWGITSMVFRELIKAKTLDPTLDDAYRTFLTGMNMLEGYSLSGKFFSTAWRELCWSTTVLAWKYPKVPAHLFEPFAASKLAKDPRDPRAHELPLAHLGLHHPEKPSVELALEWLRRHSFGYPAKMLLPAGSLEMARCLERLTSFGIDTAQHLLLSNQEEEAKGVMEYVKKITKILREKDHGLLPEAAP</sequence>
<dbReference type="Proteomes" id="UP001302126">
    <property type="component" value="Unassembled WGS sequence"/>
</dbReference>
<gene>
    <name evidence="1" type="ORF">QBC35DRAFT_185217</name>
</gene>
<name>A0AAN7AIR3_9PEZI</name>
<evidence type="ECO:0000313" key="2">
    <source>
        <dbReference type="Proteomes" id="UP001302126"/>
    </source>
</evidence>
<reference evidence="1" key="1">
    <citation type="journal article" date="2023" name="Mol. Phylogenet. Evol.">
        <title>Genome-scale phylogeny and comparative genomics of the fungal order Sordariales.</title>
        <authorList>
            <person name="Hensen N."/>
            <person name="Bonometti L."/>
            <person name="Westerberg I."/>
            <person name="Brannstrom I.O."/>
            <person name="Guillou S."/>
            <person name="Cros-Aarteil S."/>
            <person name="Calhoun S."/>
            <person name="Haridas S."/>
            <person name="Kuo A."/>
            <person name="Mondo S."/>
            <person name="Pangilinan J."/>
            <person name="Riley R."/>
            <person name="LaButti K."/>
            <person name="Andreopoulos B."/>
            <person name="Lipzen A."/>
            <person name="Chen C."/>
            <person name="Yan M."/>
            <person name="Daum C."/>
            <person name="Ng V."/>
            <person name="Clum A."/>
            <person name="Steindorff A."/>
            <person name="Ohm R.A."/>
            <person name="Martin F."/>
            <person name="Silar P."/>
            <person name="Natvig D.O."/>
            <person name="Lalanne C."/>
            <person name="Gautier V."/>
            <person name="Ament-Velasquez S.L."/>
            <person name="Kruys A."/>
            <person name="Hutchinson M.I."/>
            <person name="Powell A.J."/>
            <person name="Barry K."/>
            <person name="Miller A.N."/>
            <person name="Grigoriev I.V."/>
            <person name="Debuchy R."/>
            <person name="Gladieux P."/>
            <person name="Hiltunen Thoren M."/>
            <person name="Johannesson H."/>
        </authorList>
    </citation>
    <scope>NUCLEOTIDE SEQUENCE</scope>
    <source>
        <strain evidence="1">PSN309</strain>
    </source>
</reference>
<accession>A0AAN7AIR3</accession>
<proteinExistence type="predicted"/>